<dbReference type="STRING" id="6277.A0A498SF77"/>
<protein>
    <submittedName>
        <fullName evidence="2">Uncharacterized protein</fullName>
    </submittedName>
</protein>
<evidence type="ECO:0000256" key="1">
    <source>
        <dbReference type="SAM" id="MobiDB-lite"/>
    </source>
</evidence>
<feature type="compositionally biased region" description="Low complexity" evidence="1">
    <location>
        <begin position="93"/>
        <end position="104"/>
    </location>
</feature>
<evidence type="ECO:0000313" key="3">
    <source>
        <dbReference type="Proteomes" id="UP000276991"/>
    </source>
</evidence>
<dbReference type="AlphaFoldDB" id="A0A498SF77"/>
<feature type="compositionally biased region" description="Polar residues" evidence="1">
    <location>
        <begin position="70"/>
        <end position="92"/>
    </location>
</feature>
<gene>
    <name evidence="2" type="ORF">NAV_LOCUS3455</name>
</gene>
<evidence type="ECO:0000313" key="2">
    <source>
        <dbReference type="EMBL" id="VBB28625.1"/>
    </source>
</evidence>
<proteinExistence type="predicted"/>
<reference evidence="2 3" key="1">
    <citation type="submission" date="2018-08" db="EMBL/GenBank/DDBJ databases">
        <authorList>
            <person name="Laetsch R D."/>
            <person name="Stevens L."/>
            <person name="Kumar S."/>
            <person name="Blaxter L. M."/>
        </authorList>
    </citation>
    <scope>NUCLEOTIDE SEQUENCE [LARGE SCALE GENOMIC DNA]</scope>
</reference>
<keyword evidence="3" id="KW-1185">Reference proteome</keyword>
<organism evidence="2 3">
    <name type="scientific">Acanthocheilonema viteae</name>
    <name type="common">Filarial nematode worm</name>
    <name type="synonym">Dipetalonema viteae</name>
    <dbReference type="NCBI Taxonomy" id="6277"/>
    <lineage>
        <taxon>Eukaryota</taxon>
        <taxon>Metazoa</taxon>
        <taxon>Ecdysozoa</taxon>
        <taxon>Nematoda</taxon>
        <taxon>Chromadorea</taxon>
        <taxon>Rhabditida</taxon>
        <taxon>Spirurina</taxon>
        <taxon>Spiruromorpha</taxon>
        <taxon>Filarioidea</taxon>
        <taxon>Onchocercidae</taxon>
        <taxon>Acanthocheilonema</taxon>
    </lineage>
</organism>
<dbReference type="Proteomes" id="UP000276991">
    <property type="component" value="Unassembled WGS sequence"/>
</dbReference>
<name>A0A498SF77_ACAVI</name>
<feature type="region of interest" description="Disordered" evidence="1">
    <location>
        <begin position="64"/>
        <end position="104"/>
    </location>
</feature>
<dbReference type="OrthoDB" id="5593063at2759"/>
<accession>A0A498SF77</accession>
<sequence>MGFRPMQLKRSNPGRLERFVQYLSFAEDVITELYAVFVALSGLGPGHRIQSFDEAKRLDKINERMPPSMATPTQSPMASPSARHTSPNVSNSTTAIPPATTATI</sequence>
<dbReference type="EMBL" id="UPTC01000439">
    <property type="protein sequence ID" value="VBB28625.1"/>
    <property type="molecule type" value="Genomic_DNA"/>
</dbReference>